<protein>
    <submittedName>
        <fullName evidence="11">RNA polymerase II elongation factor Ell</fullName>
    </submittedName>
</protein>
<dbReference type="OrthoDB" id="6284217at2759"/>
<feature type="region of interest" description="Disordered" evidence="8">
    <location>
        <begin position="343"/>
        <end position="577"/>
    </location>
</feature>
<feature type="compositionally biased region" description="Polar residues" evidence="8">
    <location>
        <begin position="224"/>
        <end position="244"/>
    </location>
</feature>
<keyword evidence="11" id="KW-0648">Protein biosynthesis</keyword>
<dbReference type="PROSITE" id="PS51980">
    <property type="entry name" value="OCEL"/>
    <property type="match status" value="1"/>
</dbReference>
<evidence type="ECO:0000256" key="7">
    <source>
        <dbReference type="SAM" id="Coils"/>
    </source>
</evidence>
<dbReference type="PANTHER" id="PTHR23288:SF17">
    <property type="entry name" value="RNA POLYMERASE II ELONGATION FACTOR ELL"/>
    <property type="match status" value="1"/>
</dbReference>
<dbReference type="Proteomes" id="UP000504635">
    <property type="component" value="Unplaced"/>
</dbReference>
<evidence type="ECO:0000256" key="5">
    <source>
        <dbReference type="ARBA" id="ARBA00023242"/>
    </source>
</evidence>
<dbReference type="CTD" id="40171"/>
<comment type="similarity">
    <text evidence="2 6">Belongs to the ELL/occludin family.</text>
</comment>
<reference evidence="11" key="1">
    <citation type="submission" date="2025-08" db="UniProtKB">
        <authorList>
            <consortium name="RefSeq"/>
        </authorList>
    </citation>
    <scope>IDENTIFICATION</scope>
    <source>
        <tissue evidence="11">Gonads</tissue>
    </source>
</reference>
<dbReference type="AlphaFoldDB" id="A0A6J2XZT7"/>
<evidence type="ECO:0000256" key="3">
    <source>
        <dbReference type="ARBA" id="ARBA00023015"/>
    </source>
</evidence>
<dbReference type="InterPro" id="IPR042065">
    <property type="entry name" value="E3_ELL-like"/>
</dbReference>
<keyword evidence="4" id="KW-0804">Transcription</keyword>
<keyword evidence="5" id="KW-0539">Nucleus</keyword>
<feature type="compositionally biased region" description="Low complexity" evidence="8">
    <location>
        <begin position="196"/>
        <end position="223"/>
    </location>
</feature>
<feature type="coiled-coil region" evidence="7">
    <location>
        <begin position="654"/>
        <end position="681"/>
    </location>
</feature>
<dbReference type="Gene3D" id="6.10.140.340">
    <property type="match status" value="1"/>
</dbReference>
<dbReference type="SUPFAM" id="SSF46785">
    <property type="entry name" value="Winged helix' DNA-binding domain"/>
    <property type="match status" value="1"/>
</dbReference>
<proteinExistence type="inferred from homology"/>
<organism evidence="10 11">
    <name type="scientific">Sitophilus oryzae</name>
    <name type="common">Rice weevil</name>
    <name type="synonym">Curculio oryzae</name>
    <dbReference type="NCBI Taxonomy" id="7048"/>
    <lineage>
        <taxon>Eukaryota</taxon>
        <taxon>Metazoa</taxon>
        <taxon>Ecdysozoa</taxon>
        <taxon>Arthropoda</taxon>
        <taxon>Hexapoda</taxon>
        <taxon>Insecta</taxon>
        <taxon>Pterygota</taxon>
        <taxon>Neoptera</taxon>
        <taxon>Endopterygota</taxon>
        <taxon>Coleoptera</taxon>
        <taxon>Polyphaga</taxon>
        <taxon>Cucujiformia</taxon>
        <taxon>Curculionidae</taxon>
        <taxon>Dryophthorinae</taxon>
        <taxon>Sitophilus</taxon>
    </lineage>
</organism>
<sequence>MAALCPGVQYGLSSQQNFGENKQVIFVKLTDSALRAIEDYVKNQNKFSVQSPRIRFLGNENGELSVPSQHGNGQTSFSFAMSSTTDMGGPAGSFECIQGSGPKGALESLGSIPYKIRVMANDDVYEATRNRMTEAEDKYKNKCTREIKPNQTDIGRKVKRQPPMPTRPVLLPASQQPNRSNMRDSLLKHPAHSAYQQQPSLPPVVKQQQQQSSLSATQQPSSLHTSNGLSNGLGSNHVSSSQRSGAAGGIMAQQHNRKPSLPDVARRPLRERLIQLLALRPLKKIELHDRLTKEGLRGGSSMTTVLKQVAHMKDNTFHLNRNMWNEVNEDWPFYTETEKQLLKRRKPQNLTPPGGSDGGSSGSGQSPTSTHPGSPPMISSTNGVLGKRPGYNEGTDGFSYKRPRIAHGGKTALPQHSAPDNFGYNRQPPSVPDPIYSRSPVEQNSQRRPVTDLRDASNMNPRSRESPNNGYYNSYDNLPPAEDERNKRQCDSANSLTFGVSREKAFRSGSPINNRHPTDDMRRSTNSPIPQSNPMSNGRDKDRRNNNTKVTSSSQRIARVSPDSQTEGLPVAVTDKSPVQGPKECLTVEEEFPDYKKHYVTITNVDQKRAYKADFNADYAEYKGLYPLVEKVSKRFEQLEAKLKLEGEHSPKYKDIKKQIVREYQEMKKNLEHQRAKIRFEYLHKKLSHIKKLVSDYDQAPAVHC</sequence>
<evidence type="ECO:0000256" key="6">
    <source>
        <dbReference type="PROSITE-ProRule" id="PRU01324"/>
    </source>
</evidence>
<dbReference type="GO" id="GO:0042795">
    <property type="term" value="P:snRNA transcription by RNA polymerase II"/>
    <property type="evidence" value="ECO:0007669"/>
    <property type="project" value="TreeGrafter"/>
</dbReference>
<dbReference type="InterPro" id="IPR019464">
    <property type="entry name" value="ELL_N"/>
</dbReference>
<evidence type="ECO:0000256" key="1">
    <source>
        <dbReference type="ARBA" id="ARBA00004123"/>
    </source>
</evidence>
<evidence type="ECO:0000313" key="11">
    <source>
        <dbReference type="RefSeq" id="XP_030757023.1"/>
    </source>
</evidence>
<feature type="compositionally biased region" description="Polar residues" evidence="8">
    <location>
        <begin position="524"/>
        <end position="536"/>
    </location>
</feature>
<feature type="region of interest" description="Disordered" evidence="8">
    <location>
        <begin position="147"/>
        <end position="264"/>
    </location>
</feature>
<evidence type="ECO:0000259" key="9">
    <source>
        <dbReference type="PROSITE" id="PS51980"/>
    </source>
</evidence>
<dbReference type="Gene3D" id="1.10.10.2670">
    <property type="entry name" value="E3 ubiquitin-protein ligase"/>
    <property type="match status" value="1"/>
</dbReference>
<accession>A0A6J2XZT7</accession>
<dbReference type="SUPFAM" id="SSF144292">
    <property type="entry name" value="occludin/ELL-like"/>
    <property type="match status" value="1"/>
</dbReference>
<evidence type="ECO:0000256" key="8">
    <source>
        <dbReference type="SAM" id="MobiDB-lite"/>
    </source>
</evidence>
<dbReference type="FunCoup" id="A0A6J2XZT7">
    <property type="interactions" value="1298"/>
</dbReference>
<feature type="compositionally biased region" description="Polar residues" evidence="8">
    <location>
        <begin position="457"/>
        <end position="476"/>
    </location>
</feature>
<keyword evidence="3" id="KW-0805">Transcription regulation</keyword>
<evidence type="ECO:0000256" key="2">
    <source>
        <dbReference type="ARBA" id="ARBA00009171"/>
    </source>
</evidence>
<dbReference type="GeneID" id="115882902"/>
<dbReference type="GO" id="GO:0003746">
    <property type="term" value="F:translation elongation factor activity"/>
    <property type="evidence" value="ECO:0007669"/>
    <property type="project" value="UniProtKB-KW"/>
</dbReference>
<dbReference type="GO" id="GO:0032968">
    <property type="term" value="P:positive regulation of transcription elongation by RNA polymerase II"/>
    <property type="evidence" value="ECO:0007669"/>
    <property type="project" value="TreeGrafter"/>
</dbReference>
<feature type="compositionally biased region" description="Polar residues" evidence="8">
    <location>
        <begin position="547"/>
        <end position="567"/>
    </location>
</feature>
<keyword evidence="11" id="KW-0251">Elongation factor</keyword>
<dbReference type="InParanoid" id="A0A6J2XZT7"/>
<dbReference type="Pfam" id="PF10390">
    <property type="entry name" value="ELL"/>
    <property type="match status" value="1"/>
</dbReference>
<dbReference type="InterPro" id="IPR031176">
    <property type="entry name" value="ELL/occludin"/>
</dbReference>
<gene>
    <name evidence="11" type="primary">LOC115882902</name>
</gene>
<dbReference type="Pfam" id="PF07303">
    <property type="entry name" value="Occludin_ELL"/>
    <property type="match status" value="1"/>
</dbReference>
<feature type="domain" description="OCEL" evidence="9">
    <location>
        <begin position="593"/>
        <end position="702"/>
    </location>
</feature>
<evidence type="ECO:0000256" key="4">
    <source>
        <dbReference type="ARBA" id="ARBA00023163"/>
    </source>
</evidence>
<comment type="subcellular location">
    <subcellularLocation>
        <location evidence="1">Nucleus</location>
    </subcellularLocation>
</comment>
<feature type="compositionally biased region" description="Low complexity" evidence="8">
    <location>
        <begin position="363"/>
        <end position="372"/>
    </location>
</feature>
<keyword evidence="7" id="KW-0175">Coiled coil</keyword>
<dbReference type="InterPro" id="IPR010844">
    <property type="entry name" value="Occludin_ELL"/>
</dbReference>
<evidence type="ECO:0000313" key="10">
    <source>
        <dbReference type="Proteomes" id="UP000504635"/>
    </source>
</evidence>
<dbReference type="PANTHER" id="PTHR23288">
    <property type="entry name" value="OCCLUDIN AND RNA POLYMERASE II ELONGATION FACTOR ELL"/>
    <property type="match status" value="1"/>
</dbReference>
<dbReference type="GO" id="GO:0006368">
    <property type="term" value="P:transcription elongation by RNA polymerase II"/>
    <property type="evidence" value="ECO:0007669"/>
    <property type="project" value="InterPro"/>
</dbReference>
<dbReference type="GO" id="GO:0000987">
    <property type="term" value="F:cis-regulatory region sequence-specific DNA binding"/>
    <property type="evidence" value="ECO:0007669"/>
    <property type="project" value="TreeGrafter"/>
</dbReference>
<keyword evidence="10" id="KW-1185">Reference proteome</keyword>
<dbReference type="RefSeq" id="XP_030757023.1">
    <property type="nucleotide sequence ID" value="XM_030901163.1"/>
</dbReference>
<name>A0A6J2XZT7_SITOR</name>
<dbReference type="GO" id="GO:0008023">
    <property type="term" value="C:transcription elongation factor complex"/>
    <property type="evidence" value="ECO:0007669"/>
    <property type="project" value="InterPro"/>
</dbReference>
<dbReference type="InterPro" id="IPR036390">
    <property type="entry name" value="WH_DNA-bd_sf"/>
</dbReference>
<dbReference type="KEGG" id="soy:115882902"/>